<accession>A0A2G5B0G8</accession>
<proteinExistence type="predicted"/>
<dbReference type="OrthoDB" id="436637at2759"/>
<evidence type="ECO:0000313" key="2">
    <source>
        <dbReference type="EMBL" id="PIA12513.1"/>
    </source>
</evidence>
<gene>
    <name evidence="2" type="ORF">COEREDRAFT_84073</name>
</gene>
<dbReference type="AlphaFoldDB" id="A0A2G5B0G8"/>
<dbReference type="Pfam" id="PF03178">
    <property type="entry name" value="CPSF_A"/>
    <property type="match status" value="1"/>
</dbReference>
<evidence type="ECO:0000259" key="1">
    <source>
        <dbReference type="Pfam" id="PF03178"/>
    </source>
</evidence>
<dbReference type="GO" id="GO:0003676">
    <property type="term" value="F:nucleic acid binding"/>
    <property type="evidence" value="ECO:0007669"/>
    <property type="project" value="InterPro"/>
</dbReference>
<dbReference type="Gene3D" id="2.130.10.10">
    <property type="entry name" value="YVTN repeat-like/Quinoprotein amine dehydrogenase"/>
    <property type="match status" value="1"/>
</dbReference>
<keyword evidence="3" id="KW-1185">Reference proteome</keyword>
<sequence length="239" mass="25584">MPCASTCWVRQLLRRVHAPAAIPNAVASLCANSQRPNLLLVADVQESVRLLALTSAGFHTLVVDTLPRFVVAMLPLDDATVIASDKFGNVVALRAPASALDLEHPPARPCHWDAVAEFHAGDIITGMDACEMGVAARQIILCSSLMGAVLAAVPLVSRHDADMLRALELALRRLPSVAGRDHLAMRSSFFPVRAAVDGDLCELFYGLDSTSQDAIAEDIGHDAPTILKKLDDMRAIHAL</sequence>
<reference evidence="2 3" key="1">
    <citation type="journal article" date="2015" name="Genome Biol. Evol.">
        <title>Phylogenomic analyses indicate that early fungi evolved digesting cell walls of algal ancestors of land plants.</title>
        <authorList>
            <person name="Chang Y."/>
            <person name="Wang S."/>
            <person name="Sekimoto S."/>
            <person name="Aerts A.L."/>
            <person name="Choi C."/>
            <person name="Clum A."/>
            <person name="LaButti K.M."/>
            <person name="Lindquist E.A."/>
            <person name="Yee Ngan C."/>
            <person name="Ohm R.A."/>
            <person name="Salamov A.A."/>
            <person name="Grigoriev I.V."/>
            <person name="Spatafora J.W."/>
            <person name="Berbee M.L."/>
        </authorList>
    </citation>
    <scope>NUCLEOTIDE SEQUENCE [LARGE SCALE GENOMIC DNA]</scope>
    <source>
        <strain evidence="2 3">NRRL 1564</strain>
    </source>
</reference>
<name>A0A2G5B0G8_COERN</name>
<dbReference type="Proteomes" id="UP000242474">
    <property type="component" value="Unassembled WGS sequence"/>
</dbReference>
<dbReference type="GO" id="GO:0005634">
    <property type="term" value="C:nucleus"/>
    <property type="evidence" value="ECO:0007669"/>
    <property type="project" value="InterPro"/>
</dbReference>
<dbReference type="STRING" id="763665.A0A2G5B0G8"/>
<dbReference type="InterPro" id="IPR050358">
    <property type="entry name" value="RSE1/DDB1/CFT1"/>
</dbReference>
<evidence type="ECO:0000313" key="3">
    <source>
        <dbReference type="Proteomes" id="UP000242474"/>
    </source>
</evidence>
<organism evidence="2 3">
    <name type="scientific">Coemansia reversa (strain ATCC 12441 / NRRL 1564)</name>
    <dbReference type="NCBI Taxonomy" id="763665"/>
    <lineage>
        <taxon>Eukaryota</taxon>
        <taxon>Fungi</taxon>
        <taxon>Fungi incertae sedis</taxon>
        <taxon>Zoopagomycota</taxon>
        <taxon>Kickxellomycotina</taxon>
        <taxon>Kickxellomycetes</taxon>
        <taxon>Kickxellales</taxon>
        <taxon>Kickxellaceae</taxon>
        <taxon>Coemansia</taxon>
    </lineage>
</organism>
<dbReference type="InterPro" id="IPR004871">
    <property type="entry name" value="RSE1/DDB1/CPSF1_C"/>
</dbReference>
<dbReference type="PANTHER" id="PTHR10644">
    <property type="entry name" value="DNA REPAIR/RNA PROCESSING CPSF FAMILY"/>
    <property type="match status" value="1"/>
</dbReference>
<dbReference type="EMBL" id="KZ303716">
    <property type="protein sequence ID" value="PIA12513.1"/>
    <property type="molecule type" value="Genomic_DNA"/>
</dbReference>
<dbReference type="InterPro" id="IPR015943">
    <property type="entry name" value="WD40/YVTN_repeat-like_dom_sf"/>
</dbReference>
<feature type="domain" description="RSE1/DDB1/CPSF1 C-terminal" evidence="1">
    <location>
        <begin position="36"/>
        <end position="205"/>
    </location>
</feature>
<protein>
    <recommendedName>
        <fullName evidence="1">RSE1/DDB1/CPSF1 C-terminal domain-containing protein</fullName>
    </recommendedName>
</protein>